<dbReference type="AlphaFoldDB" id="A0A1S7LHB1"/>
<organism evidence="1">
    <name type="scientific">Magnetococcus massalia (strain MO-1)</name>
    <dbReference type="NCBI Taxonomy" id="451514"/>
    <lineage>
        <taxon>Bacteria</taxon>
        <taxon>Pseudomonadati</taxon>
        <taxon>Pseudomonadota</taxon>
        <taxon>Magnetococcia</taxon>
        <taxon>Magnetococcales</taxon>
        <taxon>Magnetococcaceae</taxon>
        <taxon>Magnetococcus</taxon>
    </lineage>
</organism>
<evidence type="ECO:0000313" key="1">
    <source>
        <dbReference type="EMBL" id="CRH05186.1"/>
    </source>
</evidence>
<name>A0A1S7LHB1_MAGMO</name>
<proteinExistence type="predicted"/>
<protein>
    <submittedName>
        <fullName evidence="1">Uncharacterized protein</fullName>
    </submittedName>
</protein>
<dbReference type="InterPro" id="IPR046534">
    <property type="entry name" value="DUF6599"/>
</dbReference>
<sequence length="324" mass="36438">MLVERPQPPLWIRLLLLALLPLMALAIYLHGQREVPERDGAFMRKAKEPVKGQAELSTLPRVLQGLPRFGNLRHYSVETLYEYINGHAEAFISAGFERLYVVEFAPEGAKQPSLVAELYHMGTPLQAFGVLGDETSEAASPVEVGMMALQSGEQIQFIQGPWYGLFSRYDPKLDLVKAAQQLAAALPGTEQAAMAFDFPAWGAFEETRYIREAYRGLDFFNTVVERYYSKLDGGRTVFVIQQDEAKLSALDAQMRSFYQQEGVPMTPQSWQGMPYLALEDKYEGSWFIVRAPGRLWGVWGEATEAALKPLHSLWQQRSKAAGKP</sequence>
<dbReference type="EMBL" id="LO017727">
    <property type="protein sequence ID" value="CRH05186.1"/>
    <property type="molecule type" value="Genomic_DNA"/>
</dbReference>
<reference evidence="1" key="1">
    <citation type="submission" date="2015-04" db="EMBL/GenBank/DDBJ databases">
        <authorList>
            <person name="Syromyatnikov M.Y."/>
            <person name="Popov V.N."/>
        </authorList>
    </citation>
    <scope>NUCLEOTIDE SEQUENCE</scope>
    <source>
        <strain evidence="1">MO-1</strain>
    </source>
</reference>
<accession>A0A1S7LHB1</accession>
<gene>
    <name evidence="1" type="ORF">MAGMO_0988</name>
</gene>
<dbReference type="Pfam" id="PF20244">
    <property type="entry name" value="DUF6599"/>
    <property type="match status" value="1"/>
</dbReference>